<dbReference type="EMBL" id="NAFI01000156">
    <property type="protein sequence ID" value="OSJ15128.1"/>
    <property type="molecule type" value="Genomic_DNA"/>
</dbReference>
<reference evidence="3 4" key="1">
    <citation type="submission" date="2017-03" db="EMBL/GenBank/DDBJ databases">
        <title>Whole genome sequences of fourteen strains of Bradyrhizobium canariense and one strain of Bradyrhizobium japonicum isolated from Lupinus (Papilionoideae: Genisteae) species in Algeria.</title>
        <authorList>
            <person name="Crovadore J."/>
            <person name="Chekireb D."/>
            <person name="Brachmann A."/>
            <person name="Chablais R."/>
            <person name="Cochard B."/>
            <person name="Lefort F."/>
        </authorList>
    </citation>
    <scope>NUCLEOTIDE SEQUENCE [LARGE SCALE GENOMIC DNA]</scope>
    <source>
        <strain evidence="1 3">UBMA195</strain>
        <strain evidence="2 4">UBMAN05</strain>
    </source>
</reference>
<sequence length="96" mass="10280">MLILAATPPLVAMPEVESRELIAADLRVLISQIESSMRRTATAMDQEHRSDPESSADVFVLDDVTPRYARAIAALDACRAGLGHALECLSEASGTL</sequence>
<dbReference type="AlphaFoldDB" id="A0A1X3HBL1"/>
<dbReference type="RefSeq" id="WP_085358471.1">
    <property type="nucleotide sequence ID" value="NZ_NAFC01000150.1"/>
</dbReference>
<dbReference type="EMBL" id="NAFK01000148">
    <property type="protein sequence ID" value="OSJ31420.1"/>
    <property type="molecule type" value="Genomic_DNA"/>
</dbReference>
<dbReference type="Proteomes" id="UP000193553">
    <property type="component" value="Unassembled WGS sequence"/>
</dbReference>
<accession>A0A1X3HBL1</accession>
<protein>
    <submittedName>
        <fullName evidence="1">Uncharacterized protein</fullName>
    </submittedName>
</protein>
<dbReference type="Proteomes" id="UP000193884">
    <property type="component" value="Unassembled WGS sequence"/>
</dbReference>
<proteinExistence type="predicted"/>
<dbReference type="OrthoDB" id="8241257at2"/>
<evidence type="ECO:0000313" key="3">
    <source>
        <dbReference type="Proteomes" id="UP000193553"/>
    </source>
</evidence>
<organism evidence="1 3">
    <name type="scientific">Bradyrhizobium canariense</name>
    <dbReference type="NCBI Taxonomy" id="255045"/>
    <lineage>
        <taxon>Bacteria</taxon>
        <taxon>Pseudomonadati</taxon>
        <taxon>Pseudomonadota</taxon>
        <taxon>Alphaproteobacteria</taxon>
        <taxon>Hyphomicrobiales</taxon>
        <taxon>Nitrobacteraceae</taxon>
        <taxon>Bradyrhizobium</taxon>
    </lineage>
</organism>
<gene>
    <name evidence="2" type="ORF">BST63_09560</name>
    <name evidence="1" type="ORF">BSZ18_08055</name>
</gene>
<name>A0A1X3HBL1_9BRAD</name>
<evidence type="ECO:0000313" key="4">
    <source>
        <dbReference type="Proteomes" id="UP000193884"/>
    </source>
</evidence>
<evidence type="ECO:0000313" key="2">
    <source>
        <dbReference type="EMBL" id="OSJ31420.1"/>
    </source>
</evidence>
<evidence type="ECO:0000313" key="1">
    <source>
        <dbReference type="EMBL" id="OSJ15128.1"/>
    </source>
</evidence>
<keyword evidence="4" id="KW-1185">Reference proteome</keyword>
<comment type="caution">
    <text evidence="1">The sequence shown here is derived from an EMBL/GenBank/DDBJ whole genome shotgun (WGS) entry which is preliminary data.</text>
</comment>